<proteinExistence type="predicted"/>
<organism evidence="2 3">
    <name type="scientific">Colwellia psychrerythraea</name>
    <name type="common">Vibrio psychroerythus</name>
    <dbReference type="NCBI Taxonomy" id="28229"/>
    <lineage>
        <taxon>Bacteria</taxon>
        <taxon>Pseudomonadati</taxon>
        <taxon>Pseudomonadota</taxon>
        <taxon>Gammaproteobacteria</taxon>
        <taxon>Alteromonadales</taxon>
        <taxon>Colwelliaceae</taxon>
        <taxon>Colwellia</taxon>
    </lineage>
</organism>
<sequence>MLKILLALPPIISIAHICLAIILFLFNIEYAGNLFILFFLPVTLVTLIHIYIAVVDNSLAKSEHIGYALVHIPFSITFSLLALLLFIPKDNGGNHAKNPLLQCVDKSEAECLNTFYLPNNSQ</sequence>
<comment type="caution">
    <text evidence="2">The sequence shown here is derived from an EMBL/GenBank/DDBJ whole genome shotgun (WGS) entry which is preliminary data.</text>
</comment>
<dbReference type="OrthoDB" id="6228749at2"/>
<keyword evidence="1" id="KW-0472">Membrane</keyword>
<dbReference type="AlphaFoldDB" id="A0A099K9M8"/>
<feature type="transmembrane region" description="Helical" evidence="1">
    <location>
        <begin position="33"/>
        <end position="53"/>
    </location>
</feature>
<dbReference type="Proteomes" id="UP000029843">
    <property type="component" value="Unassembled WGS sequence"/>
</dbReference>
<protein>
    <submittedName>
        <fullName evidence="2">Uncharacterized protein</fullName>
    </submittedName>
</protein>
<dbReference type="PATRIC" id="fig|28229.4.peg.4431"/>
<keyword evidence="1" id="KW-1133">Transmembrane helix</keyword>
<dbReference type="RefSeq" id="WP_033095960.1">
    <property type="nucleotide sequence ID" value="NZ_JQED01000056.1"/>
</dbReference>
<dbReference type="EMBL" id="JQED01000056">
    <property type="protein sequence ID" value="KGJ86762.1"/>
    <property type="molecule type" value="Genomic_DNA"/>
</dbReference>
<reference evidence="2 3" key="1">
    <citation type="submission" date="2014-08" db="EMBL/GenBank/DDBJ databases">
        <title>Genomic and Phenotypic Diversity of Colwellia psychrerythraea strains from Disparate Marine Basins.</title>
        <authorList>
            <person name="Techtmann S.M."/>
            <person name="Stelling S.C."/>
            <person name="Utturkar S.M."/>
            <person name="Alshibli N."/>
            <person name="Harris A."/>
            <person name="Brown S.D."/>
            <person name="Hazen T.C."/>
        </authorList>
    </citation>
    <scope>NUCLEOTIDE SEQUENCE [LARGE SCALE GENOMIC DNA]</scope>
    <source>
        <strain evidence="2 3">ND2E</strain>
    </source>
</reference>
<feature type="transmembrane region" description="Helical" evidence="1">
    <location>
        <begin position="65"/>
        <end position="87"/>
    </location>
</feature>
<keyword evidence="1" id="KW-0812">Transmembrane</keyword>
<evidence type="ECO:0000313" key="3">
    <source>
        <dbReference type="Proteomes" id="UP000029843"/>
    </source>
</evidence>
<evidence type="ECO:0000313" key="2">
    <source>
        <dbReference type="EMBL" id="KGJ86762.1"/>
    </source>
</evidence>
<accession>A0A099K9M8</accession>
<feature type="transmembrane region" description="Helical" evidence="1">
    <location>
        <begin position="6"/>
        <end position="26"/>
    </location>
</feature>
<evidence type="ECO:0000256" key="1">
    <source>
        <dbReference type="SAM" id="Phobius"/>
    </source>
</evidence>
<gene>
    <name evidence="2" type="ORF">ND2E_0934</name>
</gene>
<name>A0A099K9M8_COLPS</name>